<accession>A0A3M8HAJ6</accession>
<keyword evidence="1" id="KW-0456">Lyase</keyword>
<protein>
    <submittedName>
        <fullName evidence="1">Phosphonate C-P lyase system protein PhnH</fullName>
    </submittedName>
</protein>
<comment type="caution">
    <text evidence="1">The sequence shown here is derived from an EMBL/GenBank/DDBJ whole genome shotgun (WGS) entry which is preliminary data.</text>
</comment>
<dbReference type="RefSeq" id="WP_122971781.1">
    <property type="nucleotide sequence ID" value="NZ_RHLQ01000016.1"/>
</dbReference>
<sequence>MDEHRTQRTFRKILEAMTFPGKILQLEQSPNELSPLYSQTVLVCQTLLDGEVTYAVIGEKKVGQSIQAYTGSHEAKVEEADFIIIPNTVCSDEIAHLKVAKKGNLLDPQKSATLFFEVDNLMDGIQLELMGPGIKDKTVIHADISKGFLKIRDELNVEYPLGIDVLFIDRNGYGMALPRTTKVTEVK</sequence>
<keyword evidence="2" id="KW-1185">Reference proteome</keyword>
<dbReference type="InterPro" id="IPR038058">
    <property type="entry name" value="PhnH-like_sp"/>
</dbReference>
<dbReference type="Gene3D" id="3.40.50.11310">
    <property type="entry name" value="Bacterial phosphonate metabolism protein PhnH"/>
    <property type="match status" value="1"/>
</dbReference>
<evidence type="ECO:0000313" key="2">
    <source>
        <dbReference type="Proteomes" id="UP000279909"/>
    </source>
</evidence>
<dbReference type="AlphaFoldDB" id="A0A3M8HAJ6"/>
<dbReference type="EMBL" id="RHLQ01000016">
    <property type="protein sequence ID" value="RNC99294.1"/>
    <property type="molecule type" value="Genomic_DNA"/>
</dbReference>
<dbReference type="Pfam" id="PF05845">
    <property type="entry name" value="PhnH"/>
    <property type="match status" value="1"/>
</dbReference>
<evidence type="ECO:0000313" key="1">
    <source>
        <dbReference type="EMBL" id="RNC99294.1"/>
    </source>
</evidence>
<dbReference type="InterPro" id="IPR008772">
    <property type="entry name" value="Phosphonate_metab_PhnH"/>
</dbReference>
<reference evidence="1 2" key="1">
    <citation type="journal article" date="2014" name="Int. J. Syst. Evol. Microbiol.">
        <title>Lysinibacillus halotolerans sp. nov., isolated from saline-alkaline soil.</title>
        <authorList>
            <person name="Kong D."/>
            <person name="Wang Y."/>
            <person name="Zhao B."/>
            <person name="Li Y."/>
            <person name="Song J."/>
            <person name="Zhai Y."/>
            <person name="Zhang C."/>
            <person name="Wang H."/>
            <person name="Chen X."/>
            <person name="Zhao B."/>
            <person name="Ruan Z."/>
        </authorList>
    </citation>
    <scope>NUCLEOTIDE SEQUENCE [LARGE SCALE GENOMIC DNA]</scope>
    <source>
        <strain evidence="1 2">MCCC 1A12703</strain>
    </source>
</reference>
<name>A0A3M8HAJ6_9BACI</name>
<gene>
    <name evidence="1" type="primary">phnH</name>
    <name evidence="1" type="ORF">EC501_08105</name>
</gene>
<dbReference type="SUPFAM" id="SSF159709">
    <property type="entry name" value="PhnH-like"/>
    <property type="match status" value="1"/>
</dbReference>
<dbReference type="NCBIfam" id="TIGR03292">
    <property type="entry name" value="PhnH_redo"/>
    <property type="match status" value="1"/>
</dbReference>
<dbReference type="OrthoDB" id="154477at2"/>
<organism evidence="1 2">
    <name type="scientific">Lysinibacillus halotolerans</name>
    <dbReference type="NCBI Taxonomy" id="1368476"/>
    <lineage>
        <taxon>Bacteria</taxon>
        <taxon>Bacillati</taxon>
        <taxon>Bacillota</taxon>
        <taxon>Bacilli</taxon>
        <taxon>Bacillales</taxon>
        <taxon>Bacillaceae</taxon>
        <taxon>Lysinibacillus</taxon>
    </lineage>
</organism>
<dbReference type="PIRSF" id="PIRSF020680">
    <property type="entry name" value="PhnH"/>
    <property type="match status" value="1"/>
</dbReference>
<dbReference type="GO" id="GO:0016829">
    <property type="term" value="F:lyase activity"/>
    <property type="evidence" value="ECO:0007669"/>
    <property type="project" value="UniProtKB-KW"/>
</dbReference>
<proteinExistence type="predicted"/>
<dbReference type="GO" id="GO:0019634">
    <property type="term" value="P:organic phosphonate metabolic process"/>
    <property type="evidence" value="ECO:0007669"/>
    <property type="project" value="InterPro"/>
</dbReference>
<dbReference type="Proteomes" id="UP000279909">
    <property type="component" value="Unassembled WGS sequence"/>
</dbReference>